<accession>A0A109N0M6</accession>
<evidence type="ECO:0000313" key="1">
    <source>
        <dbReference type="EMBL" id="KWW21298.1"/>
    </source>
</evidence>
<dbReference type="Proteomes" id="UP000064189">
    <property type="component" value="Unassembled WGS sequence"/>
</dbReference>
<sequence length="219" mass="25058">MYEYEEKTYIHGGGDLLKTNHYNICFILIVSLMIISGCTGQDNKDSIASISVNSDSEYTNTFKKLNVGELYDFDFKLNEADKTWVNVWMERYKDGKKEPQPFAKLSYGNSPNKVEEGNVGFGMINTNDSRLVFLYAPHVTAPPQNIDKIHSDHVFTGWDYAVGEDKMTLKLGETYVLGAYRESDGNSIRTYNLLDENEVKKMISDDKIVFLLKMKIEKK</sequence>
<gene>
    <name evidence="1" type="ORF">AS888_17040</name>
</gene>
<reference evidence="1 2" key="1">
    <citation type="submission" date="2015-11" db="EMBL/GenBank/DDBJ databases">
        <title>Genome Sequence of Bacillus simplex strain VanAntwerpen2.</title>
        <authorList>
            <person name="Couger M.B."/>
        </authorList>
    </citation>
    <scope>NUCLEOTIDE SEQUENCE [LARGE SCALE GENOMIC DNA]</scope>
    <source>
        <strain evidence="1 2">VanAntwerpen02</strain>
    </source>
</reference>
<comment type="caution">
    <text evidence="1">The sequence shown here is derived from an EMBL/GenBank/DDBJ whole genome shotgun (WGS) entry which is preliminary data.</text>
</comment>
<proteinExistence type="predicted"/>
<protein>
    <submittedName>
        <fullName evidence="1">Uncharacterized protein</fullName>
    </submittedName>
</protein>
<keyword evidence="2" id="KW-1185">Reference proteome</keyword>
<dbReference type="AlphaFoldDB" id="A0A109N0M6"/>
<name>A0A109N0M6_9BACI</name>
<evidence type="ECO:0000313" key="2">
    <source>
        <dbReference type="Proteomes" id="UP000064189"/>
    </source>
</evidence>
<dbReference type="EMBL" id="LNNH01000012">
    <property type="protein sequence ID" value="KWW21298.1"/>
    <property type="molecule type" value="Genomic_DNA"/>
</dbReference>
<organism evidence="1 2">
    <name type="scientific">Peribacillus simplex</name>
    <dbReference type="NCBI Taxonomy" id="1478"/>
    <lineage>
        <taxon>Bacteria</taxon>
        <taxon>Bacillati</taxon>
        <taxon>Bacillota</taxon>
        <taxon>Bacilli</taxon>
        <taxon>Bacillales</taxon>
        <taxon>Bacillaceae</taxon>
        <taxon>Peribacillus</taxon>
    </lineage>
</organism>